<dbReference type="InterPro" id="IPR000504">
    <property type="entry name" value="RRM_dom"/>
</dbReference>
<dbReference type="Pfam" id="PF00076">
    <property type="entry name" value="RRM_1"/>
    <property type="match status" value="1"/>
</dbReference>
<keyword evidence="1" id="KW-0694">RNA-binding</keyword>
<evidence type="ECO:0000313" key="4">
    <source>
        <dbReference type="Proteomes" id="UP000590412"/>
    </source>
</evidence>
<dbReference type="Gene3D" id="1.25.40.630">
    <property type="match status" value="1"/>
</dbReference>
<proteinExistence type="predicted"/>
<name>A0A8X7TBW6_CANPA</name>
<dbReference type="GO" id="GO:0005847">
    <property type="term" value="C:mRNA cleavage and polyadenylation specificity factor complex"/>
    <property type="evidence" value="ECO:0007669"/>
    <property type="project" value="TreeGrafter"/>
</dbReference>
<dbReference type="SMART" id="SM00360">
    <property type="entry name" value="RRM"/>
    <property type="match status" value="1"/>
</dbReference>
<dbReference type="InterPro" id="IPR012677">
    <property type="entry name" value="Nucleotide-bd_a/b_plait_sf"/>
</dbReference>
<dbReference type="GO" id="GO:0005848">
    <property type="term" value="C:mRNA cleavage stimulating factor complex"/>
    <property type="evidence" value="ECO:0007669"/>
    <property type="project" value="EnsemblFungi"/>
</dbReference>
<feature type="domain" description="RRM" evidence="2">
    <location>
        <begin position="6"/>
        <end position="85"/>
    </location>
</feature>
<dbReference type="EMBL" id="JABWAB010000003">
    <property type="protein sequence ID" value="KAF6057264.1"/>
    <property type="molecule type" value="Genomic_DNA"/>
</dbReference>
<evidence type="ECO:0000256" key="1">
    <source>
        <dbReference type="PROSITE-ProRule" id="PRU00176"/>
    </source>
</evidence>
<dbReference type="GO" id="GO:0031124">
    <property type="term" value="P:mRNA 3'-end processing"/>
    <property type="evidence" value="ECO:0007669"/>
    <property type="project" value="EnsemblFungi"/>
</dbReference>
<dbReference type="InterPro" id="IPR025742">
    <property type="entry name" value="CSTF2_hinge"/>
</dbReference>
<reference evidence="3" key="1">
    <citation type="submission" date="2020-03" db="EMBL/GenBank/DDBJ databases">
        <title>FDA dAtabase for Regulatory Grade micrObial Sequences (FDA-ARGOS): Supporting development and validation of Infectious Disease Dx tests.</title>
        <authorList>
            <person name="Campos J."/>
            <person name="Goldberg B."/>
            <person name="Tallon L."/>
            <person name="Sadzewicz L."/>
            <person name="Vavikolanu K."/>
            <person name="Mehta A."/>
            <person name="Aluvathingal J."/>
            <person name="Nadendla S."/>
            <person name="Nandy P."/>
            <person name="Geyer C."/>
            <person name="Yan Y."/>
            <person name="Sichtig H."/>
        </authorList>
    </citation>
    <scope>NUCLEOTIDE SEQUENCE [LARGE SCALE GENOMIC DNA]</scope>
    <source>
        <strain evidence="3">FDAARGOS_652</strain>
    </source>
</reference>
<evidence type="ECO:0000313" key="3">
    <source>
        <dbReference type="EMBL" id="KAF6057264.1"/>
    </source>
</evidence>
<dbReference type="InterPro" id="IPR035979">
    <property type="entry name" value="RBD_domain_sf"/>
</dbReference>
<dbReference type="OrthoDB" id="15688at2759"/>
<protein>
    <submittedName>
        <fullName evidence="3">Hinge domain of cleavage stimulation factor subunit 2 family protein</fullName>
    </submittedName>
</protein>
<dbReference type="PANTHER" id="PTHR45735">
    <property type="entry name" value="CLEAVAGE STIMULATION FACTOR SUBUNIT 2"/>
    <property type="match status" value="1"/>
</dbReference>
<dbReference type="Gene3D" id="3.30.70.330">
    <property type="match status" value="1"/>
</dbReference>
<evidence type="ECO:0000259" key="2">
    <source>
        <dbReference type="PROSITE" id="PS50102"/>
    </source>
</evidence>
<comment type="caution">
    <text evidence="3">The sequence shown here is derived from an EMBL/GenBank/DDBJ whole genome shotgun (WGS) entry which is preliminary data.</text>
</comment>
<dbReference type="PANTHER" id="PTHR45735:SF2">
    <property type="entry name" value="CLEAVAGE STIMULATION FACTOR SUBUNIT 2"/>
    <property type="match status" value="1"/>
</dbReference>
<gene>
    <name evidence="3" type="ORF">FOB60_001819</name>
</gene>
<dbReference type="Pfam" id="PF14327">
    <property type="entry name" value="CSTF2_hinge"/>
    <property type="match status" value="1"/>
</dbReference>
<organism evidence="3 4">
    <name type="scientific">Candida parapsilosis</name>
    <name type="common">Yeast</name>
    <dbReference type="NCBI Taxonomy" id="5480"/>
    <lineage>
        <taxon>Eukaryota</taxon>
        <taxon>Fungi</taxon>
        <taxon>Dikarya</taxon>
        <taxon>Ascomycota</taxon>
        <taxon>Saccharomycotina</taxon>
        <taxon>Pichiomycetes</taxon>
        <taxon>Debaryomycetaceae</taxon>
        <taxon>Candida/Lodderomyces clade</taxon>
        <taxon>Candida</taxon>
    </lineage>
</organism>
<dbReference type="GO" id="GO:0003729">
    <property type="term" value="F:mRNA binding"/>
    <property type="evidence" value="ECO:0007669"/>
    <property type="project" value="EnsemblFungi"/>
</dbReference>
<sequence length="243" mass="26804">MDGRSTCVSIGKFPFDYTEEQVLEIARSVGPVLDIKLLFDELTGKSKGYAIVNYGDVETAGSAVRNLNYTSLPNGRFLKCAIVSDYELIGDEDSASKLPPLPLGIQIHPNQNASQVISSILSNIDSNSALQILNEMKTMSQENPKGTKLLLERFPQLALAMVELGLLTNTTNHELIELTLNKKPIELKNLSTDHVNLLQSVYNLSDDQISELDEGQQDIVKRVKVEIEKGSYGDILNTSDNHN</sequence>
<dbReference type="SUPFAM" id="SSF54928">
    <property type="entry name" value="RNA-binding domain, RBD"/>
    <property type="match status" value="1"/>
</dbReference>
<dbReference type="PROSITE" id="PS50102">
    <property type="entry name" value="RRM"/>
    <property type="match status" value="1"/>
</dbReference>
<dbReference type="Proteomes" id="UP000590412">
    <property type="component" value="Unassembled WGS sequence"/>
</dbReference>
<accession>A0A8X7TBW6</accession>
<dbReference type="AlphaFoldDB" id="A0A8X7TBW6"/>